<dbReference type="SMART" id="SM00450">
    <property type="entry name" value="RHOD"/>
    <property type="match status" value="1"/>
</dbReference>
<evidence type="ECO:0000313" key="5">
    <source>
        <dbReference type="EMBL" id="ALO41237.1"/>
    </source>
</evidence>
<name>A0A0S2JZM7_9GAMM</name>
<dbReference type="InterPro" id="IPR050229">
    <property type="entry name" value="GlpE_sulfurtransferase"/>
</dbReference>
<gene>
    <name evidence="3" type="primary">glpE</name>
    <name evidence="5" type="ORF">PP2015_718</name>
</gene>
<evidence type="ECO:0000313" key="6">
    <source>
        <dbReference type="Proteomes" id="UP000061457"/>
    </source>
</evidence>
<dbReference type="STRING" id="161398.PP2015_718"/>
<dbReference type="Gene3D" id="3.40.250.10">
    <property type="entry name" value="Rhodanese-like domain"/>
    <property type="match status" value="1"/>
</dbReference>
<evidence type="ECO:0000256" key="2">
    <source>
        <dbReference type="ARBA" id="ARBA00022679"/>
    </source>
</evidence>
<dbReference type="Proteomes" id="UP000061457">
    <property type="component" value="Chromosome I"/>
</dbReference>
<dbReference type="InterPro" id="IPR001763">
    <property type="entry name" value="Rhodanese-like_dom"/>
</dbReference>
<feature type="domain" description="Rhodanese" evidence="4">
    <location>
        <begin position="16"/>
        <end position="104"/>
    </location>
</feature>
<comment type="function">
    <text evidence="3">Transferase that catalyzes the transfer of sulfur from thiosulfate to thiophilic acceptors such as cyanide or dithiols. May function in a CysM-independent thiosulfate assimilation pathway by catalyzing the conversion of thiosulfate to sulfite, which can then be used for L-cysteine biosynthesis.</text>
</comment>
<dbReference type="AlphaFoldDB" id="A0A0S2JZM7"/>
<comment type="subcellular location">
    <subcellularLocation>
        <location evidence="3">Cytoplasm</location>
    </subcellularLocation>
</comment>
<reference evidence="5 6" key="1">
    <citation type="submission" date="2015-11" db="EMBL/GenBank/DDBJ databases">
        <authorList>
            <person name="Zhang Y."/>
            <person name="Guo Z."/>
        </authorList>
    </citation>
    <scope>NUCLEOTIDE SEQUENCE [LARGE SCALE GENOMIC DNA]</scope>
    <source>
        <strain evidence="5 6">KCTC 12086</strain>
    </source>
</reference>
<dbReference type="GO" id="GO:0005737">
    <property type="term" value="C:cytoplasm"/>
    <property type="evidence" value="ECO:0007669"/>
    <property type="project" value="UniProtKB-SubCell"/>
</dbReference>
<comment type="similarity">
    <text evidence="3">Belongs to the GlpE family.</text>
</comment>
<dbReference type="CDD" id="cd01444">
    <property type="entry name" value="GlpE_ST"/>
    <property type="match status" value="1"/>
</dbReference>
<dbReference type="EMBL" id="CP013187">
    <property type="protein sequence ID" value="ALO41237.1"/>
    <property type="molecule type" value="Genomic_DNA"/>
</dbReference>
<protein>
    <recommendedName>
        <fullName evidence="3">Thiosulfate sulfurtransferase GlpE</fullName>
        <ecNumber evidence="3">2.8.1.1</ecNumber>
    </recommendedName>
</protein>
<keyword evidence="6" id="KW-1185">Reference proteome</keyword>
<evidence type="ECO:0000256" key="3">
    <source>
        <dbReference type="HAMAP-Rule" id="MF_01009"/>
    </source>
</evidence>
<feature type="active site" description="Cysteine persulfide intermediate" evidence="3">
    <location>
        <position position="64"/>
    </location>
</feature>
<dbReference type="HAMAP" id="MF_01009">
    <property type="entry name" value="Thiosulf_sulfurtr"/>
    <property type="match status" value="1"/>
</dbReference>
<proteinExistence type="inferred from homology"/>
<dbReference type="InterPro" id="IPR023695">
    <property type="entry name" value="Thiosulf_sulfurTrfase"/>
</dbReference>
<dbReference type="GO" id="GO:0103041">
    <property type="term" value="F:thiosulfate-thioredoxin sulfurtransferase activity"/>
    <property type="evidence" value="ECO:0007669"/>
    <property type="project" value="RHEA"/>
</dbReference>
<dbReference type="NCBIfam" id="NF001195">
    <property type="entry name" value="PRK00162.1"/>
    <property type="match status" value="1"/>
</dbReference>
<comment type="catalytic activity">
    <reaction evidence="3">
        <text>thiosulfate + hydrogen cyanide = thiocyanate + sulfite + 2 H(+)</text>
        <dbReference type="Rhea" id="RHEA:16881"/>
        <dbReference type="ChEBI" id="CHEBI:15378"/>
        <dbReference type="ChEBI" id="CHEBI:17359"/>
        <dbReference type="ChEBI" id="CHEBI:18022"/>
        <dbReference type="ChEBI" id="CHEBI:18407"/>
        <dbReference type="ChEBI" id="CHEBI:33542"/>
        <dbReference type="EC" id="2.8.1.1"/>
    </reaction>
</comment>
<keyword evidence="1 3" id="KW-0963">Cytoplasm</keyword>
<dbReference type="InterPro" id="IPR036873">
    <property type="entry name" value="Rhodanese-like_dom_sf"/>
</dbReference>
<dbReference type="SUPFAM" id="SSF52821">
    <property type="entry name" value="Rhodanese/Cell cycle control phosphatase"/>
    <property type="match status" value="1"/>
</dbReference>
<dbReference type="PROSITE" id="PS50206">
    <property type="entry name" value="RHODANESE_3"/>
    <property type="match status" value="1"/>
</dbReference>
<dbReference type="KEGG" id="pphe:PP2015_718"/>
<evidence type="ECO:0000259" key="4">
    <source>
        <dbReference type="PROSITE" id="PS50206"/>
    </source>
</evidence>
<dbReference type="EC" id="2.8.1.1" evidence="3"/>
<dbReference type="GO" id="GO:0004792">
    <property type="term" value="F:thiosulfate-cyanide sulfurtransferase activity"/>
    <property type="evidence" value="ECO:0007669"/>
    <property type="project" value="UniProtKB-UniRule"/>
</dbReference>
<accession>A0A0S2JZM7</accession>
<dbReference type="PANTHER" id="PTHR43031:SF6">
    <property type="entry name" value="THIOSULFATE SULFURTRANSFERASE GLPE"/>
    <property type="match status" value="1"/>
</dbReference>
<evidence type="ECO:0000256" key="1">
    <source>
        <dbReference type="ARBA" id="ARBA00022490"/>
    </source>
</evidence>
<dbReference type="Pfam" id="PF00581">
    <property type="entry name" value="Rhodanese"/>
    <property type="match status" value="1"/>
</dbReference>
<dbReference type="PATRIC" id="fig|161398.10.peg.732"/>
<dbReference type="PANTHER" id="PTHR43031">
    <property type="entry name" value="FAD-DEPENDENT OXIDOREDUCTASE"/>
    <property type="match status" value="1"/>
</dbReference>
<dbReference type="OrthoDB" id="9811849at2"/>
<sequence>MPFKHISVAQTIELMQRDDVVIADIRDPNAFASGHMPGAIHLSNANIGQFMVEKDYEQPIVVVCYHGVSSQGAANYLIEQGFEDVYSMDGGFTQWALEQPESVSQ</sequence>
<comment type="catalytic activity">
    <reaction evidence="3">
        <text>thiosulfate + [thioredoxin]-dithiol = [thioredoxin]-disulfide + hydrogen sulfide + sulfite + 2 H(+)</text>
        <dbReference type="Rhea" id="RHEA:83859"/>
        <dbReference type="Rhea" id="RHEA-COMP:10698"/>
        <dbReference type="Rhea" id="RHEA-COMP:10700"/>
        <dbReference type="ChEBI" id="CHEBI:15378"/>
        <dbReference type="ChEBI" id="CHEBI:17359"/>
        <dbReference type="ChEBI" id="CHEBI:29919"/>
        <dbReference type="ChEBI" id="CHEBI:29950"/>
        <dbReference type="ChEBI" id="CHEBI:33542"/>
        <dbReference type="ChEBI" id="CHEBI:50058"/>
    </reaction>
</comment>
<organism evidence="5 6">
    <name type="scientific">Pseudoalteromonas phenolica</name>
    <dbReference type="NCBI Taxonomy" id="161398"/>
    <lineage>
        <taxon>Bacteria</taxon>
        <taxon>Pseudomonadati</taxon>
        <taxon>Pseudomonadota</taxon>
        <taxon>Gammaproteobacteria</taxon>
        <taxon>Alteromonadales</taxon>
        <taxon>Pseudoalteromonadaceae</taxon>
        <taxon>Pseudoalteromonas</taxon>
    </lineage>
</organism>
<keyword evidence="2 3" id="KW-0808">Transferase</keyword>
<dbReference type="RefSeq" id="WP_058028995.1">
    <property type="nucleotide sequence ID" value="NZ_CP013187.1"/>
</dbReference>